<evidence type="ECO:0008006" key="4">
    <source>
        <dbReference type="Google" id="ProtNLM"/>
    </source>
</evidence>
<evidence type="ECO:0000313" key="2">
    <source>
        <dbReference type="EMBL" id="GAA5158468.1"/>
    </source>
</evidence>
<keyword evidence="1" id="KW-0812">Transmembrane</keyword>
<keyword evidence="3" id="KW-1185">Reference proteome</keyword>
<evidence type="ECO:0000313" key="3">
    <source>
        <dbReference type="Proteomes" id="UP001428817"/>
    </source>
</evidence>
<name>A0ABP9Q8L3_9PSEU</name>
<feature type="transmembrane region" description="Helical" evidence="1">
    <location>
        <begin position="7"/>
        <end position="29"/>
    </location>
</feature>
<organism evidence="2 3">
    <name type="scientific">Pseudonocardia eucalypti</name>
    <dbReference type="NCBI Taxonomy" id="648755"/>
    <lineage>
        <taxon>Bacteria</taxon>
        <taxon>Bacillati</taxon>
        <taxon>Actinomycetota</taxon>
        <taxon>Actinomycetes</taxon>
        <taxon>Pseudonocardiales</taxon>
        <taxon>Pseudonocardiaceae</taxon>
        <taxon>Pseudonocardia</taxon>
    </lineage>
</organism>
<accession>A0ABP9Q8L3</accession>
<gene>
    <name evidence="2" type="ORF">GCM10023321_38290</name>
</gene>
<dbReference type="RefSeq" id="WP_185059093.1">
    <property type="nucleotide sequence ID" value="NZ_BAABJP010000015.1"/>
</dbReference>
<sequence length="201" mass="21797">MQETWDIALNVVLAVVGLLGGVAVSHFYYRRGGAARHRLEIGMVELARIDPAAVGVRAEIKIGAQVVTNLVVLEISVRNAGQLDLDLHDGANDEALRDRRPRIELPAGLRALAGPWNPDGAPHGADVRVARQLLDGRQLFHLHVRTLSARTEVVTRVVCAYPESEVGPPLEADQLAFYPGFTAQLDVSPSGLLAQARKPRE</sequence>
<dbReference type="Proteomes" id="UP001428817">
    <property type="component" value="Unassembled WGS sequence"/>
</dbReference>
<keyword evidence="1" id="KW-0472">Membrane</keyword>
<evidence type="ECO:0000256" key="1">
    <source>
        <dbReference type="SAM" id="Phobius"/>
    </source>
</evidence>
<proteinExistence type="predicted"/>
<reference evidence="3" key="1">
    <citation type="journal article" date="2019" name="Int. J. Syst. Evol. Microbiol.">
        <title>The Global Catalogue of Microorganisms (GCM) 10K type strain sequencing project: providing services to taxonomists for standard genome sequencing and annotation.</title>
        <authorList>
            <consortium name="The Broad Institute Genomics Platform"/>
            <consortium name="The Broad Institute Genome Sequencing Center for Infectious Disease"/>
            <person name="Wu L."/>
            <person name="Ma J."/>
        </authorList>
    </citation>
    <scope>NUCLEOTIDE SEQUENCE [LARGE SCALE GENOMIC DNA]</scope>
    <source>
        <strain evidence="3">JCM 18303</strain>
    </source>
</reference>
<comment type="caution">
    <text evidence="2">The sequence shown here is derived from an EMBL/GenBank/DDBJ whole genome shotgun (WGS) entry which is preliminary data.</text>
</comment>
<dbReference type="EMBL" id="BAABJP010000015">
    <property type="protein sequence ID" value="GAA5158468.1"/>
    <property type="molecule type" value="Genomic_DNA"/>
</dbReference>
<keyword evidence="1" id="KW-1133">Transmembrane helix</keyword>
<protein>
    <recommendedName>
        <fullName evidence="4">DUF4352 domain-containing protein</fullName>
    </recommendedName>
</protein>